<keyword evidence="4" id="KW-1185">Reference proteome</keyword>
<gene>
    <name evidence="3" type="ORF">I4641_13210</name>
</gene>
<feature type="coiled-coil region" evidence="1">
    <location>
        <begin position="66"/>
        <end position="115"/>
    </location>
</feature>
<dbReference type="Gene3D" id="1.10.1200.10">
    <property type="entry name" value="ACP-like"/>
    <property type="match status" value="1"/>
</dbReference>
<dbReference type="AlphaFoldDB" id="A0A964BSX4"/>
<organism evidence="3 4">
    <name type="scientific">Waterburya agarophytonicola KI4</name>
    <dbReference type="NCBI Taxonomy" id="2874699"/>
    <lineage>
        <taxon>Bacteria</taxon>
        <taxon>Bacillati</taxon>
        <taxon>Cyanobacteriota</taxon>
        <taxon>Cyanophyceae</taxon>
        <taxon>Pleurocapsales</taxon>
        <taxon>Hyellaceae</taxon>
        <taxon>Waterburya</taxon>
        <taxon>Waterburya agarophytonicola</taxon>
    </lineage>
</organism>
<dbReference type="EMBL" id="JADWDC010000032">
    <property type="protein sequence ID" value="MCC0177938.1"/>
    <property type="molecule type" value="Genomic_DNA"/>
</dbReference>
<accession>A0A964BSX4</accession>
<dbReference type="InterPro" id="IPR036736">
    <property type="entry name" value="ACP-like_sf"/>
</dbReference>
<proteinExistence type="predicted"/>
<sequence>FLFSYRIFTLLATCVRQPDLIQYQIDNLVWSIATSIYRQSGHKVDFSSVRDLANTRIKSLKMLAVRQAEEAKQKALEEEAIKIEQARLKAEAEAKKKAKEEARKIEQARQKEINKDKAEGVYWSKTKADSNIYLFREVFEEIKKIIAKELEIESDRITPESHMYYDLGAECENDVYKIALEIEEEFDIEFDLDNYSLDCIKDLCDFVILNI</sequence>
<dbReference type="Pfam" id="PF00550">
    <property type="entry name" value="PP-binding"/>
    <property type="match status" value="1"/>
</dbReference>
<name>A0A964BSX4_9CYAN</name>
<feature type="domain" description="Carrier" evidence="2">
    <location>
        <begin position="141"/>
        <end position="207"/>
    </location>
</feature>
<dbReference type="InterPro" id="IPR009081">
    <property type="entry name" value="PP-bd_ACP"/>
</dbReference>
<comment type="caution">
    <text evidence="3">The sequence shown here is derived from an EMBL/GenBank/DDBJ whole genome shotgun (WGS) entry which is preliminary data.</text>
</comment>
<dbReference type="Proteomes" id="UP000729733">
    <property type="component" value="Unassembled WGS sequence"/>
</dbReference>
<keyword evidence="1" id="KW-0175">Coiled coil</keyword>
<evidence type="ECO:0000259" key="2">
    <source>
        <dbReference type="Pfam" id="PF00550"/>
    </source>
</evidence>
<evidence type="ECO:0000256" key="1">
    <source>
        <dbReference type="SAM" id="Coils"/>
    </source>
</evidence>
<reference evidence="3" key="1">
    <citation type="journal article" date="2021" name="Antonie Van Leeuwenhoek">
        <title>Draft genome and description of Waterburya agarophytonicola gen. nov. sp. nov. (Pleurocapsales, Cyanobacteria): a seaweed symbiont.</title>
        <authorList>
            <person name="Bonthond G."/>
            <person name="Shalygin S."/>
            <person name="Bayer T."/>
            <person name="Weinberger F."/>
        </authorList>
    </citation>
    <scope>NUCLEOTIDE SEQUENCE</scope>
    <source>
        <strain evidence="3">KI4</strain>
    </source>
</reference>
<protein>
    <recommendedName>
        <fullName evidence="2">Carrier domain-containing protein</fullName>
    </recommendedName>
</protein>
<feature type="non-terminal residue" evidence="3">
    <location>
        <position position="1"/>
    </location>
</feature>
<dbReference type="SUPFAM" id="SSF47336">
    <property type="entry name" value="ACP-like"/>
    <property type="match status" value="1"/>
</dbReference>
<evidence type="ECO:0000313" key="3">
    <source>
        <dbReference type="EMBL" id="MCC0177938.1"/>
    </source>
</evidence>
<evidence type="ECO:0000313" key="4">
    <source>
        <dbReference type="Proteomes" id="UP000729733"/>
    </source>
</evidence>
<dbReference type="RefSeq" id="WP_369426787.1">
    <property type="nucleotide sequence ID" value="NZ_JADWDC010000032.1"/>
</dbReference>